<name>A0A6S7I5B6_PARCT</name>
<sequence length="266" mass="30684">MEATNVFNITNLTLDDQGKYTCKVCNKERTTRLYIHGGINAYLKAFVIKEPDETLYDINSKVKLICTFGKNKQKRSKDYFELAWYKLASDGQREPKPLKVQKLEEGLHLLLGPLTQESEGTYECAVTRPKVNHYDFKLVRIKLKDRFTPKIHVLNYNPVFVGKETENFSLSYNVSSHTACNITWWKSKDGLKYQLITRCLVTAQRCEKPDKGNENITKTSFEIKDLKFPQDNLFYKLVAANDKGNNSKTFQIQVLGKANECPNSKF</sequence>
<gene>
    <name evidence="1" type="ORF">PACLA_8A053002</name>
</gene>
<accession>A0A6S7I5B6</accession>
<reference evidence="1" key="1">
    <citation type="submission" date="2020-04" db="EMBL/GenBank/DDBJ databases">
        <authorList>
            <person name="Alioto T."/>
            <person name="Alioto T."/>
            <person name="Gomez Garrido J."/>
        </authorList>
    </citation>
    <scope>NUCLEOTIDE SEQUENCE</scope>
    <source>
        <strain evidence="1">A484AB</strain>
    </source>
</reference>
<dbReference type="InterPro" id="IPR013783">
    <property type="entry name" value="Ig-like_fold"/>
</dbReference>
<dbReference type="SUPFAM" id="SSF48726">
    <property type="entry name" value="Immunoglobulin"/>
    <property type="match status" value="1"/>
</dbReference>
<dbReference type="AlphaFoldDB" id="A0A6S7I5B6"/>
<dbReference type="Proteomes" id="UP001152795">
    <property type="component" value="Unassembled WGS sequence"/>
</dbReference>
<evidence type="ECO:0000313" key="2">
    <source>
        <dbReference type="Proteomes" id="UP001152795"/>
    </source>
</evidence>
<comment type="caution">
    <text evidence="1">The sequence shown here is derived from an EMBL/GenBank/DDBJ whole genome shotgun (WGS) entry which is preliminary data.</text>
</comment>
<dbReference type="InterPro" id="IPR036179">
    <property type="entry name" value="Ig-like_dom_sf"/>
</dbReference>
<keyword evidence="2" id="KW-1185">Reference proteome</keyword>
<protein>
    <submittedName>
        <fullName evidence="1">LOW QUALITY PROTEIN: titin</fullName>
    </submittedName>
</protein>
<dbReference type="OrthoDB" id="6413693at2759"/>
<evidence type="ECO:0000313" key="1">
    <source>
        <dbReference type="EMBL" id="CAB4012257.1"/>
    </source>
</evidence>
<organism evidence="1 2">
    <name type="scientific">Paramuricea clavata</name>
    <name type="common">Red gorgonian</name>
    <name type="synonym">Violescent sea-whip</name>
    <dbReference type="NCBI Taxonomy" id="317549"/>
    <lineage>
        <taxon>Eukaryota</taxon>
        <taxon>Metazoa</taxon>
        <taxon>Cnidaria</taxon>
        <taxon>Anthozoa</taxon>
        <taxon>Octocorallia</taxon>
        <taxon>Malacalcyonacea</taxon>
        <taxon>Plexauridae</taxon>
        <taxon>Paramuricea</taxon>
    </lineage>
</organism>
<dbReference type="Gene3D" id="2.60.40.10">
    <property type="entry name" value="Immunoglobulins"/>
    <property type="match status" value="1"/>
</dbReference>
<dbReference type="EMBL" id="CACRXK020007442">
    <property type="protein sequence ID" value="CAB4012257.1"/>
    <property type="molecule type" value="Genomic_DNA"/>
</dbReference>
<proteinExistence type="predicted"/>